<feature type="domain" description="Bacterial Ig" evidence="3">
    <location>
        <begin position="455"/>
        <end position="533"/>
    </location>
</feature>
<feature type="signal peptide" evidence="1">
    <location>
        <begin position="1"/>
        <end position="24"/>
    </location>
</feature>
<dbReference type="Pfam" id="PF17936">
    <property type="entry name" value="Big_6"/>
    <property type="match status" value="3"/>
</dbReference>
<dbReference type="NCBIfam" id="NF033510">
    <property type="entry name" value="Ca_tandemer"/>
    <property type="match status" value="2"/>
</dbReference>
<dbReference type="RefSeq" id="WP_081979027.1">
    <property type="nucleotide sequence ID" value="NZ_JAAIWK010000011.1"/>
</dbReference>
<keyword evidence="1" id="KW-0732">Signal</keyword>
<evidence type="ECO:0000259" key="3">
    <source>
        <dbReference type="Pfam" id="PF17936"/>
    </source>
</evidence>
<dbReference type="AlphaFoldDB" id="A0A6M0P5J7"/>
<dbReference type="EMBL" id="JAAIWK010000011">
    <property type="protein sequence ID" value="NEY19986.1"/>
    <property type="molecule type" value="Genomic_DNA"/>
</dbReference>
<name>A0A6M0P5J7_9BACI</name>
<dbReference type="OrthoDB" id="2853361at2"/>
<protein>
    <submittedName>
        <fullName evidence="4">Uncharacterized protein</fullName>
    </submittedName>
</protein>
<evidence type="ECO:0000313" key="4">
    <source>
        <dbReference type="EMBL" id="NEY19986.1"/>
    </source>
</evidence>
<comment type="caution">
    <text evidence="4">The sequence shown here is derived from an EMBL/GenBank/DDBJ whole genome shotgun (WGS) entry which is preliminary data.</text>
</comment>
<feature type="domain" description="Bacterial Ig" evidence="3">
    <location>
        <begin position="537"/>
        <end position="614"/>
    </location>
</feature>
<dbReference type="Pfam" id="PF04151">
    <property type="entry name" value="PPC"/>
    <property type="match status" value="1"/>
</dbReference>
<feature type="domain" description="Bacterial Ig" evidence="3">
    <location>
        <begin position="375"/>
        <end position="451"/>
    </location>
</feature>
<evidence type="ECO:0000256" key="1">
    <source>
        <dbReference type="SAM" id="SignalP"/>
    </source>
</evidence>
<dbReference type="Gene3D" id="2.60.40.10">
    <property type="entry name" value="Immunoglobulins"/>
    <property type="match status" value="3"/>
</dbReference>
<gene>
    <name evidence="4" type="ORF">G4D61_08400</name>
</gene>
<feature type="chain" id="PRO_5026895406" evidence="1">
    <location>
        <begin position="25"/>
        <end position="615"/>
    </location>
</feature>
<dbReference type="SUPFAM" id="SSF89260">
    <property type="entry name" value="Collagen-binding domain"/>
    <property type="match status" value="3"/>
</dbReference>
<evidence type="ECO:0000313" key="5">
    <source>
        <dbReference type="Proteomes" id="UP000476934"/>
    </source>
</evidence>
<dbReference type="InterPro" id="IPR013783">
    <property type="entry name" value="Ig-like_fold"/>
</dbReference>
<reference evidence="4 5" key="2">
    <citation type="submission" date="2020-03" db="EMBL/GenBank/DDBJ databases">
        <title>Bacillus aquiflavi sp. nov., isolated from yellow water of strong flavor Chinese baijiu in Yibin region of China.</title>
        <authorList>
            <person name="Xie J."/>
        </authorList>
    </citation>
    <scope>NUCLEOTIDE SEQUENCE [LARGE SCALE GENOMIC DNA]</scope>
    <source>
        <strain evidence="4 5">Gsoil 114</strain>
    </source>
</reference>
<accession>A0A6M0P5J7</accession>
<reference evidence="4 5" key="1">
    <citation type="submission" date="2020-02" db="EMBL/GenBank/DDBJ databases">
        <authorList>
            <person name="Feng H."/>
        </authorList>
    </citation>
    <scope>NUCLEOTIDE SEQUENCE [LARGE SCALE GENOMIC DNA]</scope>
    <source>
        <strain evidence="4 5">Gsoil 114</strain>
    </source>
</reference>
<sequence>MKQIVGSAFFVLFFTIFFSHFAYAANTSISSGVSVNGKLASSSSENTYQFTTTKDGEAYITIDHATGGLSLEIDDANGNYVDSESISSAGETIKLDEHLKKGTYYVKITSFYWDGITSASYQLKATYPGSIKRDNTSFEPNDTFETSFAIKSGQFYSSTCESNIDKDVYQFTTTQDGEAYITLDHATGSFSLEIDDVYGNNVDSESISSAGETTKLYEHLRKGTYYVQIKPYSYYWDGLTSATYRVKATYPGSINRDSSSFESNDTLETSFPITSRKYYSSSSYSEIDRDVYQFTTNQDGNASITLDHTTGSFSLEIEDANGNYVDSESISSAGETIAINDRLKKGKYYIVITPYYWDGLTSASYRLKASFLDKAPTVNTISDHSTAITGKAESKIKVYAYANGKKLGETTATNGEYSIKIPKQKAGTVITVYTVDAAGNRSADKTVKVLDRTPPTTPTVSSVSDWSTVISGTAESNARVYAYAKSKKLGEATAKSGKYSLKLSKQKAGTVITVYAVDPSGNKSGSRTVKVLDKTPPATPSVNKVTSKSTTITGSAEKSATVYVYNKSKKLGSGKVDSKGHFKVKIKAQKKKSTLTVYVKDAAGNSSKAKSVTVY</sequence>
<dbReference type="InterPro" id="IPR041498">
    <property type="entry name" value="Big_6"/>
</dbReference>
<dbReference type="Gene3D" id="2.60.120.380">
    <property type="match status" value="3"/>
</dbReference>
<keyword evidence="5" id="KW-1185">Reference proteome</keyword>
<dbReference type="InterPro" id="IPR007280">
    <property type="entry name" value="Peptidase_C_arc/bac"/>
</dbReference>
<dbReference type="Proteomes" id="UP000476934">
    <property type="component" value="Unassembled WGS sequence"/>
</dbReference>
<organism evidence="4 5">
    <name type="scientific">Heyndrickxia ginsengihumi</name>
    <dbReference type="NCBI Taxonomy" id="363870"/>
    <lineage>
        <taxon>Bacteria</taxon>
        <taxon>Bacillati</taxon>
        <taxon>Bacillota</taxon>
        <taxon>Bacilli</taxon>
        <taxon>Bacillales</taxon>
        <taxon>Bacillaceae</taxon>
        <taxon>Heyndrickxia</taxon>
    </lineage>
</organism>
<feature type="domain" description="Peptidase C-terminal archaeal/bacterial" evidence="2">
    <location>
        <begin position="288"/>
        <end position="353"/>
    </location>
</feature>
<evidence type="ECO:0000259" key="2">
    <source>
        <dbReference type="Pfam" id="PF04151"/>
    </source>
</evidence>
<proteinExistence type="predicted"/>